<proteinExistence type="predicted"/>
<feature type="domain" description="C2H2-type" evidence="8">
    <location>
        <begin position="242"/>
        <end position="269"/>
    </location>
</feature>
<dbReference type="OrthoDB" id="6219697at2759"/>
<dbReference type="Proteomes" id="UP000499080">
    <property type="component" value="Unassembled WGS sequence"/>
</dbReference>
<keyword evidence="6" id="KW-0539">Nucleus</keyword>
<evidence type="ECO:0000256" key="1">
    <source>
        <dbReference type="ARBA" id="ARBA00004123"/>
    </source>
</evidence>
<evidence type="ECO:0000256" key="7">
    <source>
        <dbReference type="PROSITE-ProRule" id="PRU00042"/>
    </source>
</evidence>
<feature type="domain" description="C2H2-type" evidence="8">
    <location>
        <begin position="214"/>
        <end position="241"/>
    </location>
</feature>
<dbReference type="InterPro" id="IPR036236">
    <property type="entry name" value="Znf_C2H2_sf"/>
</dbReference>
<sequence length="325" mass="36838">MDQKGFSKGQIFYPSYRKYDCPAQKENDPGYSQSDLEEIQKIKEKLMKESSQYALEETYNFQQRNSKVNQDERDPDTWSAEGIPVDVPSLILQNDNYFDVSGESSVSAIDYEMLKETDLGTSKIKDCRVTQNTSENMSQSLCYKPSHQVSVNHTLNSVSASDSVAEPSGISYKRSRSSVCGKEFAENEDLRIHSTSISASDSVAGPSEISSKHSRSSVCGREFSENEDPQIHSQSHTVEKPFHCKSCEKRYASKRGLDLHLQIYTTKKPYVCGECRVEFALLCGLDKHLLSHSGVYRLQCDLCEHWFLILKALMTHRRSHLAEVE</sequence>
<evidence type="ECO:0000259" key="8">
    <source>
        <dbReference type="PROSITE" id="PS50157"/>
    </source>
</evidence>
<dbReference type="GO" id="GO:0010468">
    <property type="term" value="P:regulation of gene expression"/>
    <property type="evidence" value="ECO:0007669"/>
    <property type="project" value="TreeGrafter"/>
</dbReference>
<protein>
    <submittedName>
        <fullName evidence="9">PR domain zinc finger protein 5</fullName>
    </submittedName>
</protein>
<feature type="domain" description="C2H2-type" evidence="8">
    <location>
        <begin position="270"/>
        <end position="297"/>
    </location>
</feature>
<evidence type="ECO:0000256" key="4">
    <source>
        <dbReference type="ARBA" id="ARBA00022771"/>
    </source>
</evidence>
<dbReference type="GO" id="GO:0005634">
    <property type="term" value="C:nucleus"/>
    <property type="evidence" value="ECO:0007669"/>
    <property type="project" value="UniProtKB-SubCell"/>
</dbReference>
<keyword evidence="2" id="KW-0479">Metal-binding</keyword>
<dbReference type="SMART" id="SM00355">
    <property type="entry name" value="ZnF_C2H2"/>
    <property type="match status" value="3"/>
</dbReference>
<feature type="domain" description="C2H2-type" evidence="8">
    <location>
        <begin position="298"/>
        <end position="325"/>
    </location>
</feature>
<dbReference type="PROSITE" id="PS50157">
    <property type="entry name" value="ZINC_FINGER_C2H2_2"/>
    <property type="match status" value="4"/>
</dbReference>
<evidence type="ECO:0000256" key="6">
    <source>
        <dbReference type="ARBA" id="ARBA00023242"/>
    </source>
</evidence>
<dbReference type="AlphaFoldDB" id="A0A4Y2RAT9"/>
<dbReference type="EMBL" id="BGPR01016395">
    <property type="protein sequence ID" value="GBN72833.1"/>
    <property type="molecule type" value="Genomic_DNA"/>
</dbReference>
<dbReference type="GO" id="GO:0008270">
    <property type="term" value="F:zinc ion binding"/>
    <property type="evidence" value="ECO:0007669"/>
    <property type="project" value="UniProtKB-KW"/>
</dbReference>
<keyword evidence="10" id="KW-1185">Reference proteome</keyword>
<evidence type="ECO:0000313" key="10">
    <source>
        <dbReference type="Proteomes" id="UP000499080"/>
    </source>
</evidence>
<evidence type="ECO:0000256" key="2">
    <source>
        <dbReference type="ARBA" id="ARBA00022723"/>
    </source>
</evidence>
<organism evidence="9 10">
    <name type="scientific">Araneus ventricosus</name>
    <name type="common">Orbweaver spider</name>
    <name type="synonym">Epeira ventricosa</name>
    <dbReference type="NCBI Taxonomy" id="182803"/>
    <lineage>
        <taxon>Eukaryota</taxon>
        <taxon>Metazoa</taxon>
        <taxon>Ecdysozoa</taxon>
        <taxon>Arthropoda</taxon>
        <taxon>Chelicerata</taxon>
        <taxon>Arachnida</taxon>
        <taxon>Araneae</taxon>
        <taxon>Araneomorphae</taxon>
        <taxon>Entelegynae</taxon>
        <taxon>Araneoidea</taxon>
        <taxon>Araneidae</taxon>
        <taxon>Araneus</taxon>
    </lineage>
</organism>
<dbReference type="Gene3D" id="3.30.160.60">
    <property type="entry name" value="Classic Zinc Finger"/>
    <property type="match status" value="3"/>
</dbReference>
<evidence type="ECO:0000313" key="9">
    <source>
        <dbReference type="EMBL" id="GBN72833.1"/>
    </source>
</evidence>
<comment type="subcellular location">
    <subcellularLocation>
        <location evidence="1">Nucleus</location>
    </subcellularLocation>
</comment>
<accession>A0A4Y2RAT9</accession>
<evidence type="ECO:0000256" key="3">
    <source>
        <dbReference type="ARBA" id="ARBA00022737"/>
    </source>
</evidence>
<dbReference type="InterPro" id="IPR050331">
    <property type="entry name" value="Zinc_finger"/>
</dbReference>
<dbReference type="SUPFAM" id="SSF57667">
    <property type="entry name" value="beta-beta-alpha zinc fingers"/>
    <property type="match status" value="2"/>
</dbReference>
<name>A0A4Y2RAT9_ARAVE</name>
<reference evidence="9 10" key="1">
    <citation type="journal article" date="2019" name="Sci. Rep.">
        <title>Orb-weaving spider Araneus ventricosus genome elucidates the spidroin gene catalogue.</title>
        <authorList>
            <person name="Kono N."/>
            <person name="Nakamura H."/>
            <person name="Ohtoshi R."/>
            <person name="Moran D.A.P."/>
            <person name="Shinohara A."/>
            <person name="Yoshida Y."/>
            <person name="Fujiwara M."/>
            <person name="Mori M."/>
            <person name="Tomita M."/>
            <person name="Arakawa K."/>
        </authorList>
    </citation>
    <scope>NUCLEOTIDE SEQUENCE [LARGE SCALE GENOMIC DNA]</scope>
</reference>
<dbReference type="PANTHER" id="PTHR16515:SF57">
    <property type="entry name" value="ZINC FINGER PROTEIN 154-LIKE"/>
    <property type="match status" value="1"/>
</dbReference>
<dbReference type="InterPro" id="IPR013087">
    <property type="entry name" value="Znf_C2H2_type"/>
</dbReference>
<dbReference type="PROSITE" id="PS00028">
    <property type="entry name" value="ZINC_FINGER_C2H2_1"/>
    <property type="match status" value="2"/>
</dbReference>
<gene>
    <name evidence="9" type="primary">PRDM5_1</name>
    <name evidence="9" type="ORF">AVEN_83565_1</name>
</gene>
<keyword evidence="5" id="KW-0862">Zinc</keyword>
<keyword evidence="4 7" id="KW-0863">Zinc-finger</keyword>
<comment type="caution">
    <text evidence="9">The sequence shown here is derived from an EMBL/GenBank/DDBJ whole genome shotgun (WGS) entry which is preliminary data.</text>
</comment>
<keyword evidence="3" id="KW-0677">Repeat</keyword>
<evidence type="ECO:0000256" key="5">
    <source>
        <dbReference type="ARBA" id="ARBA00022833"/>
    </source>
</evidence>
<dbReference type="PANTHER" id="PTHR16515">
    <property type="entry name" value="PR DOMAIN ZINC FINGER PROTEIN"/>
    <property type="match status" value="1"/>
</dbReference>